<reference evidence="1" key="1">
    <citation type="submission" date="2021-03" db="EMBL/GenBank/DDBJ databases">
        <authorList>
            <person name="Kim M.K."/>
        </authorList>
    </citation>
    <scope>NUCLEOTIDE SEQUENCE</scope>
    <source>
        <strain evidence="1">BT186</strain>
    </source>
</reference>
<protein>
    <submittedName>
        <fullName evidence="1">Uncharacterized protein</fullName>
    </submittedName>
</protein>
<dbReference type="RefSeq" id="WP_206983852.1">
    <property type="nucleotide sequence ID" value="NZ_JAFLQZ010000004.1"/>
</dbReference>
<sequence length="80" mass="9157">MHFLQRRFAIAESNSSLWHVALKDSVNNSQPDWPLVSLAFEAKGIYFCDHLTATNEAAIVFRHLIDFLLLTNAKVEIEEL</sequence>
<accession>A0A939J8P7</accession>
<dbReference type="AlphaFoldDB" id="A0A939J8P7"/>
<evidence type="ECO:0000313" key="1">
    <source>
        <dbReference type="EMBL" id="MBO0357984.1"/>
    </source>
</evidence>
<evidence type="ECO:0000313" key="2">
    <source>
        <dbReference type="Proteomes" id="UP000664144"/>
    </source>
</evidence>
<comment type="caution">
    <text evidence="1">The sequence shown here is derived from an EMBL/GenBank/DDBJ whole genome shotgun (WGS) entry which is preliminary data.</text>
</comment>
<dbReference type="EMBL" id="JAFLQZ010000004">
    <property type="protein sequence ID" value="MBO0357984.1"/>
    <property type="molecule type" value="Genomic_DNA"/>
</dbReference>
<dbReference type="Proteomes" id="UP000664144">
    <property type="component" value="Unassembled WGS sequence"/>
</dbReference>
<organism evidence="1 2">
    <name type="scientific">Hymenobacter telluris</name>
    <dbReference type="NCBI Taxonomy" id="2816474"/>
    <lineage>
        <taxon>Bacteria</taxon>
        <taxon>Pseudomonadati</taxon>
        <taxon>Bacteroidota</taxon>
        <taxon>Cytophagia</taxon>
        <taxon>Cytophagales</taxon>
        <taxon>Hymenobacteraceae</taxon>
        <taxon>Hymenobacter</taxon>
    </lineage>
</organism>
<keyword evidence="2" id="KW-1185">Reference proteome</keyword>
<name>A0A939J8P7_9BACT</name>
<proteinExistence type="predicted"/>
<gene>
    <name evidence="1" type="ORF">J0X19_08515</name>
</gene>